<name>A0ABP0G2M6_CLALP</name>
<comment type="subcellular location">
    <subcellularLocation>
        <location evidence="1">Golgi apparatus membrane</location>
        <topology evidence="1">Single-pass type II membrane protein</topology>
    </subcellularLocation>
</comment>
<evidence type="ECO:0000256" key="6">
    <source>
        <dbReference type="ARBA" id="ARBA00022989"/>
    </source>
</evidence>
<comment type="caution">
    <text evidence="10">The sequence shown here is derived from an EMBL/GenBank/DDBJ whole genome shotgun (WGS) entry which is preliminary data.</text>
</comment>
<keyword evidence="7" id="KW-0333">Golgi apparatus</keyword>
<keyword evidence="6" id="KW-1133">Transmembrane helix</keyword>
<evidence type="ECO:0000256" key="4">
    <source>
        <dbReference type="ARBA" id="ARBA00022692"/>
    </source>
</evidence>
<comment type="similarity">
    <text evidence="2">Belongs to the galactose-3-O-sulfotransferase family.</text>
</comment>
<evidence type="ECO:0000256" key="8">
    <source>
        <dbReference type="ARBA" id="ARBA00023136"/>
    </source>
</evidence>
<dbReference type="EMBL" id="CAWYQH010000101">
    <property type="protein sequence ID" value="CAK8686093.1"/>
    <property type="molecule type" value="Genomic_DNA"/>
</dbReference>
<proteinExistence type="inferred from homology"/>
<dbReference type="Pfam" id="PF06990">
    <property type="entry name" value="Gal-3-0_sulfotr"/>
    <property type="match status" value="1"/>
</dbReference>
<dbReference type="PANTHER" id="PTHR14647">
    <property type="entry name" value="GALACTOSE-3-O-SULFOTRANSFERASE"/>
    <property type="match status" value="1"/>
</dbReference>
<evidence type="ECO:0000256" key="5">
    <source>
        <dbReference type="ARBA" id="ARBA00022968"/>
    </source>
</evidence>
<evidence type="ECO:0000256" key="3">
    <source>
        <dbReference type="ARBA" id="ARBA00022679"/>
    </source>
</evidence>
<dbReference type="InterPro" id="IPR009729">
    <property type="entry name" value="Gal-3-0_sulfotransfrase"/>
</dbReference>
<gene>
    <name evidence="10" type="ORF">CVLEPA_LOCUS18002</name>
</gene>
<keyword evidence="3" id="KW-0808">Transferase</keyword>
<keyword evidence="9" id="KW-0325">Glycoprotein</keyword>
<evidence type="ECO:0000256" key="7">
    <source>
        <dbReference type="ARBA" id="ARBA00023034"/>
    </source>
</evidence>
<organism evidence="10 11">
    <name type="scientific">Clavelina lepadiformis</name>
    <name type="common">Light-bulb sea squirt</name>
    <name type="synonym">Ascidia lepadiformis</name>
    <dbReference type="NCBI Taxonomy" id="159417"/>
    <lineage>
        <taxon>Eukaryota</taxon>
        <taxon>Metazoa</taxon>
        <taxon>Chordata</taxon>
        <taxon>Tunicata</taxon>
        <taxon>Ascidiacea</taxon>
        <taxon>Aplousobranchia</taxon>
        <taxon>Clavelinidae</taxon>
        <taxon>Clavelina</taxon>
    </lineage>
</organism>
<keyword evidence="8" id="KW-0472">Membrane</keyword>
<dbReference type="Gene3D" id="3.40.50.300">
    <property type="entry name" value="P-loop containing nucleotide triphosphate hydrolases"/>
    <property type="match status" value="1"/>
</dbReference>
<evidence type="ECO:0000313" key="11">
    <source>
        <dbReference type="Proteomes" id="UP001642483"/>
    </source>
</evidence>
<dbReference type="Proteomes" id="UP001642483">
    <property type="component" value="Unassembled WGS sequence"/>
</dbReference>
<dbReference type="SUPFAM" id="SSF52540">
    <property type="entry name" value="P-loop containing nucleoside triphosphate hydrolases"/>
    <property type="match status" value="1"/>
</dbReference>
<accession>A0ABP0G2M6</accession>
<sequence>MTSYGDLMKLNKWGVMGVLLMLVTLLVFAVNERVNDKFVYDTIITATTNDEIDKILTTNQSEASTTQAVTCEKWRHVVYIKTHKTGSTTAQKAISRFGTKGFKTMPRPRCTPFGGGYPGRFNFDFTPSGNFDVIDGHFRYDPVEFQRHMPEDTKYVTIIREPWRHFQSSFNFYKPQGKNGPQCHDSPINYVTKGRDVDVRTFVTIAEKELGPHVAWYFRFKNYQGHDLGLDPMMRDDVIINREIRKLDDNLDLVMIMEYMDESFILLKRELCMDWKHINLSGRNGRKYEKTALDANQQEAFDRLEKVDIALYKHFNATFWKKVDAYGRQQMTQDVATLRSLRKSQKIKTSRQKEPGYGPRQYRPTTKLELTARLKCFGAKASKVADYMLKNAGGCYEEA</sequence>
<evidence type="ECO:0000313" key="10">
    <source>
        <dbReference type="EMBL" id="CAK8686093.1"/>
    </source>
</evidence>
<evidence type="ECO:0000256" key="9">
    <source>
        <dbReference type="ARBA" id="ARBA00023180"/>
    </source>
</evidence>
<evidence type="ECO:0000256" key="1">
    <source>
        <dbReference type="ARBA" id="ARBA00004323"/>
    </source>
</evidence>
<keyword evidence="11" id="KW-1185">Reference proteome</keyword>
<keyword evidence="4" id="KW-0812">Transmembrane</keyword>
<evidence type="ECO:0000256" key="2">
    <source>
        <dbReference type="ARBA" id="ARBA00008124"/>
    </source>
</evidence>
<dbReference type="PANTHER" id="PTHR14647:SF87">
    <property type="entry name" value="PUTATIVE-RELATED"/>
    <property type="match status" value="1"/>
</dbReference>
<keyword evidence="5" id="KW-0735">Signal-anchor</keyword>
<dbReference type="InterPro" id="IPR027417">
    <property type="entry name" value="P-loop_NTPase"/>
</dbReference>
<protein>
    <submittedName>
        <fullName evidence="10">Uncharacterized protein</fullName>
    </submittedName>
</protein>
<reference evidence="10 11" key="1">
    <citation type="submission" date="2024-02" db="EMBL/GenBank/DDBJ databases">
        <authorList>
            <person name="Daric V."/>
            <person name="Darras S."/>
        </authorList>
    </citation>
    <scope>NUCLEOTIDE SEQUENCE [LARGE SCALE GENOMIC DNA]</scope>
</reference>